<sequence>MAGLVWGALPETGGVCAGRWLLYFSQTTPVPEAQQGPTRTMPITSRPGGRQCSQVSR</sequence>
<evidence type="ECO:0000256" key="1">
    <source>
        <dbReference type="SAM" id="MobiDB-lite"/>
    </source>
</evidence>
<organism evidence="2">
    <name type="scientific">Cupriavidus necator</name>
    <name type="common">Alcaligenes eutrophus</name>
    <name type="synonym">Ralstonia eutropha</name>
    <dbReference type="NCBI Taxonomy" id="106590"/>
    <lineage>
        <taxon>Bacteria</taxon>
        <taxon>Pseudomonadati</taxon>
        <taxon>Pseudomonadota</taxon>
        <taxon>Betaproteobacteria</taxon>
        <taxon>Burkholderiales</taxon>
        <taxon>Burkholderiaceae</taxon>
        <taxon>Cupriavidus</taxon>
    </lineage>
</organism>
<feature type="region of interest" description="Disordered" evidence="1">
    <location>
        <begin position="28"/>
        <end position="57"/>
    </location>
</feature>
<gene>
    <name evidence="2" type="ORF">CNECB9_5470029</name>
</gene>
<proteinExistence type="predicted"/>
<reference evidence="2" key="1">
    <citation type="submission" date="2016-09" db="EMBL/GenBank/DDBJ databases">
        <authorList>
            <person name="Capua I."/>
            <person name="De Benedictis P."/>
            <person name="Joannis T."/>
            <person name="Lombin L.H."/>
            <person name="Cattoli G."/>
        </authorList>
    </citation>
    <scope>NUCLEOTIDE SEQUENCE</scope>
    <source>
        <strain evidence="2">B9</strain>
    </source>
</reference>
<evidence type="ECO:0000313" key="2">
    <source>
        <dbReference type="EMBL" id="SCU98469.1"/>
    </source>
</evidence>
<name>A0A1K0JPQ7_CUPNE</name>
<dbReference type="EMBL" id="FMSH01000498">
    <property type="protein sequence ID" value="SCU98469.1"/>
    <property type="molecule type" value="Genomic_DNA"/>
</dbReference>
<feature type="compositionally biased region" description="Polar residues" evidence="1">
    <location>
        <begin position="28"/>
        <end position="43"/>
    </location>
</feature>
<accession>A0A1K0JPQ7</accession>
<protein>
    <submittedName>
        <fullName evidence="2">Uncharacterized protein</fullName>
    </submittedName>
</protein>
<dbReference type="AlphaFoldDB" id="A0A1K0JPQ7"/>